<evidence type="ECO:0000313" key="2">
    <source>
        <dbReference type="EMBL" id="THD68789.1"/>
    </source>
</evidence>
<proteinExistence type="predicted"/>
<dbReference type="EMBL" id="SSMC01000001">
    <property type="protein sequence ID" value="THD68789.1"/>
    <property type="molecule type" value="Genomic_DNA"/>
</dbReference>
<dbReference type="OrthoDB" id="5480566at2"/>
<gene>
    <name evidence="2" type="ORF">E7Z59_00215</name>
</gene>
<dbReference type="RefSeq" id="WP_136334278.1">
    <property type="nucleotide sequence ID" value="NZ_QXMP01000007.1"/>
</dbReference>
<dbReference type="Gene3D" id="3.90.226.10">
    <property type="entry name" value="2-enoyl-CoA Hydratase, Chain A, domain 1"/>
    <property type="match status" value="1"/>
</dbReference>
<evidence type="ECO:0000313" key="3">
    <source>
        <dbReference type="Proteomes" id="UP000305939"/>
    </source>
</evidence>
<dbReference type="SUPFAM" id="SSF52096">
    <property type="entry name" value="ClpP/crotonase"/>
    <property type="match status" value="1"/>
</dbReference>
<dbReference type="AlphaFoldDB" id="A0A4S3M298"/>
<keyword evidence="1" id="KW-0732">Signal</keyword>
<keyword evidence="3" id="KW-1185">Reference proteome</keyword>
<organism evidence="2 3">
    <name type="scientific">Robertkochia marina</name>
    <dbReference type="NCBI Taxonomy" id="1227945"/>
    <lineage>
        <taxon>Bacteria</taxon>
        <taxon>Pseudomonadati</taxon>
        <taxon>Bacteroidota</taxon>
        <taxon>Flavobacteriia</taxon>
        <taxon>Flavobacteriales</taxon>
        <taxon>Flavobacteriaceae</taxon>
        <taxon>Robertkochia</taxon>
    </lineage>
</organism>
<protein>
    <submittedName>
        <fullName evidence="2">Uncharacterized protein</fullName>
    </submittedName>
</protein>
<name>A0A4S3M298_9FLAO</name>
<dbReference type="SUPFAM" id="SSF48452">
    <property type="entry name" value="TPR-like"/>
    <property type="match status" value="1"/>
</dbReference>
<dbReference type="Gene3D" id="1.25.40.10">
    <property type="entry name" value="Tetratricopeptide repeat domain"/>
    <property type="match status" value="1"/>
</dbReference>
<accession>A0A4S3M298</accession>
<reference evidence="2 3" key="1">
    <citation type="submission" date="2019-04" db="EMBL/GenBank/DDBJ databases">
        <title>Draft genome sequence of Robertkochia marina CC-AMO-30D.</title>
        <authorList>
            <person name="Hameed A."/>
            <person name="Lin S.-Y."/>
            <person name="Shahina M."/>
            <person name="Lai W.-A."/>
            <person name="Young C.-C."/>
        </authorList>
    </citation>
    <scope>NUCLEOTIDE SEQUENCE [LARGE SCALE GENOMIC DNA]</scope>
    <source>
        <strain evidence="2 3">CC-AMO-30D</strain>
    </source>
</reference>
<comment type="caution">
    <text evidence="2">The sequence shown here is derived from an EMBL/GenBank/DDBJ whole genome shotgun (WGS) entry which is preliminary data.</text>
</comment>
<evidence type="ECO:0000256" key="1">
    <source>
        <dbReference type="SAM" id="SignalP"/>
    </source>
</evidence>
<dbReference type="InterPro" id="IPR011990">
    <property type="entry name" value="TPR-like_helical_dom_sf"/>
</dbReference>
<dbReference type="Proteomes" id="UP000305939">
    <property type="component" value="Unassembled WGS sequence"/>
</dbReference>
<feature type="signal peptide" evidence="1">
    <location>
        <begin position="1"/>
        <end position="19"/>
    </location>
</feature>
<feature type="chain" id="PRO_5020715139" evidence="1">
    <location>
        <begin position="20"/>
        <end position="546"/>
    </location>
</feature>
<sequence length="546" mass="62343">MKGIFTLICSFMLFLQLTAQDTVNTNWKEDISYLKELIDSEYPFLYKKISKDDFHAAASELMAQAEDAEDHEMVVGLMKLVSSFGYGHTSVGLRDTPFSLRQLPLNLKEFKDGIYIEGSQEAFAADVGARVLKIAGEDVKEVYKKVYPYFPAENSQFFKAYGMNFLITTELLAGEGLIENPLSEVSLTLLKDGLEYQRVFAPMEKGERAPTAYGYTKNDEGWISARDTTSSPNYLKHLDRIYYSEYMPDHNTMYVRQSQIQDDSLMAIPEFYDKVFREIEEKNIEKLVIDVRLNGGGNNYKNKAVLKDIITHPEIDSLGHLFVILGDRTFSACQNLVNELDNYTNAVFVGEPTGENINFYGDNNKEELPHSKIPVYLSFAWWQDKPQWENQQWLPPHVAVQMSFEEFVNNQDPVLDAALNFDDDGFILDPMGHLTTLFMKGDIETLKKDAFMLSKDERYTFFDLESRFVEVGERLANTGQVNEAMFVYQLNTELYPESVASWYGLAKTLKKSGKMEEAKGAGQKALSLAKDQTELQTELKGFLEDF</sequence>
<dbReference type="InterPro" id="IPR029045">
    <property type="entry name" value="ClpP/crotonase-like_dom_sf"/>
</dbReference>